<dbReference type="CDD" id="cd18808">
    <property type="entry name" value="SF1_C_Upf1"/>
    <property type="match status" value="1"/>
</dbReference>
<evidence type="ECO:0000259" key="9">
    <source>
        <dbReference type="SMART" id="SM00487"/>
    </source>
</evidence>
<keyword evidence="3" id="KW-0378">Hydrolase</keyword>
<dbReference type="PANTHER" id="PTHR43788">
    <property type="entry name" value="DNA2/NAM7 HELICASE FAMILY MEMBER"/>
    <property type="match status" value="1"/>
</dbReference>
<dbReference type="PANTHER" id="PTHR43788:SF16">
    <property type="entry name" value="HELICASE WITH ZINC FINGER 2"/>
    <property type="match status" value="1"/>
</dbReference>
<protein>
    <submittedName>
        <fullName evidence="10">Putative DNA helicase</fullName>
    </submittedName>
</protein>
<accession>A0A368FRQ0</accession>
<evidence type="ECO:0000256" key="2">
    <source>
        <dbReference type="ARBA" id="ARBA00022741"/>
    </source>
</evidence>
<dbReference type="InterPro" id="IPR027417">
    <property type="entry name" value="P-loop_NTPase"/>
</dbReference>
<dbReference type="SUPFAM" id="SSF52540">
    <property type="entry name" value="P-loop containing nucleoside triphosphate hydrolases"/>
    <property type="match status" value="1"/>
</dbReference>
<dbReference type="InterPro" id="IPR041677">
    <property type="entry name" value="DNA2/NAM7_AAA_11"/>
</dbReference>
<evidence type="ECO:0000256" key="6">
    <source>
        <dbReference type="ARBA" id="ARBA00048432"/>
    </source>
</evidence>
<feature type="region of interest" description="Disordered" evidence="7">
    <location>
        <begin position="686"/>
        <end position="711"/>
    </location>
</feature>
<proteinExistence type="inferred from homology"/>
<organism evidence="10 11">
    <name type="scientific">Ancylostoma caninum</name>
    <name type="common">Dog hookworm</name>
    <dbReference type="NCBI Taxonomy" id="29170"/>
    <lineage>
        <taxon>Eukaryota</taxon>
        <taxon>Metazoa</taxon>
        <taxon>Ecdysozoa</taxon>
        <taxon>Nematoda</taxon>
        <taxon>Chromadorea</taxon>
        <taxon>Rhabditida</taxon>
        <taxon>Rhabditina</taxon>
        <taxon>Rhabditomorpha</taxon>
        <taxon>Strongyloidea</taxon>
        <taxon>Ancylostomatidae</taxon>
        <taxon>Ancylostomatinae</taxon>
        <taxon>Ancylostoma</taxon>
    </lineage>
</organism>
<keyword evidence="2" id="KW-0547">Nucleotide-binding</keyword>
<dbReference type="Gene3D" id="3.40.50.300">
    <property type="entry name" value="P-loop containing nucleotide triphosphate hydrolases"/>
    <property type="match status" value="2"/>
</dbReference>
<dbReference type="EMBL" id="JOJR01000743">
    <property type="protein sequence ID" value="RCN34752.1"/>
    <property type="molecule type" value="Genomic_DNA"/>
</dbReference>
<dbReference type="GO" id="GO:0005524">
    <property type="term" value="F:ATP binding"/>
    <property type="evidence" value="ECO:0007669"/>
    <property type="project" value="UniProtKB-KW"/>
</dbReference>
<dbReference type="SMART" id="SM00487">
    <property type="entry name" value="DEXDc"/>
    <property type="match status" value="1"/>
</dbReference>
<keyword evidence="11" id="KW-1185">Reference proteome</keyword>
<evidence type="ECO:0000256" key="3">
    <source>
        <dbReference type="ARBA" id="ARBA00022801"/>
    </source>
</evidence>
<feature type="domain" description="AAA+ ATPase" evidence="8">
    <location>
        <begin position="249"/>
        <end position="455"/>
    </location>
</feature>
<sequence length="711" mass="79359">MLCGRIIRIGRIYSATRTCKARLHSSVLLNSIGRYAKLQKRKDPLAAYPPEFRAKLRDWPRLLQAEIDESVNHLKELRALTDLRELEERGLLIANLRLLSDDLHPITGRTVVLKRMSSANGSDRSKLFRPGAPVAIREAKSLKEIAECVMLASNRKEITIKVRPSSASRSLNGDTEYILTLSQSSGALHSVQDFFLQNKVVDTPGVDLLGYAFRAKNMPSIHNDRMITDLPGELNESQRRAISAALNKRRPFVTIQGPPGTGKTRVVAEIVRQLYKKKLKTLVCAPSHVAVDKVMSELVKLIDSASSEGDLSISTEGSEVIADAETIEDAISSHEKYSDLCDLFDKMNGLTGTEDRARLSKDANKLKWKILKDAYKKRLVIFCTLTSSAVQRLAQVNWHPDVIIIDEAAQATEPVTWAAVVQAKRCILAGDHAQLPSTILSQEALKGNLHVSLMERLVNEFSKANINQLLTVQYRMNEKIMQWSSQQFYDSRLVASEEVSNITLSDISMVESNSAINNPLIMINTDLISKHLSNPYKEVQSQMSYKNPGEAELVIRYLHILKSIGVPGREIAVISPYYAQVATIREMLAGTDVTANTVDSFQGQEREVVVFSMVRHNEERSIGFLQNEKRLNVAITRAKRQFVLIGSARMMGRDRNLRTLLRTIQKLGKVYGPTVVESFEKEVEALSTSPPRNPSTVDCQATGDINSSVKN</sequence>
<reference evidence="10 11" key="1">
    <citation type="submission" date="2014-10" db="EMBL/GenBank/DDBJ databases">
        <title>Draft genome of the hookworm Ancylostoma caninum.</title>
        <authorList>
            <person name="Mitreva M."/>
        </authorList>
    </citation>
    <scope>NUCLEOTIDE SEQUENCE [LARGE SCALE GENOMIC DNA]</scope>
    <source>
        <strain evidence="10 11">Baltimore</strain>
    </source>
</reference>
<comment type="caution">
    <text evidence="10">The sequence shown here is derived from an EMBL/GenBank/DDBJ whole genome shotgun (WGS) entry which is preliminary data.</text>
</comment>
<dbReference type="InterPro" id="IPR014001">
    <property type="entry name" value="Helicase_ATP-bd"/>
</dbReference>
<evidence type="ECO:0000256" key="7">
    <source>
        <dbReference type="SAM" id="MobiDB-lite"/>
    </source>
</evidence>
<dbReference type="AlphaFoldDB" id="A0A368FRQ0"/>
<keyword evidence="4 10" id="KW-0347">Helicase</keyword>
<evidence type="ECO:0000256" key="5">
    <source>
        <dbReference type="ARBA" id="ARBA00022840"/>
    </source>
</evidence>
<dbReference type="InterPro" id="IPR047187">
    <property type="entry name" value="SF1_C_Upf1"/>
</dbReference>
<comment type="similarity">
    <text evidence="1">Belongs to the DNA2/NAM7 helicase family.</text>
</comment>
<evidence type="ECO:0000313" key="11">
    <source>
        <dbReference type="Proteomes" id="UP000252519"/>
    </source>
</evidence>
<dbReference type="Gene3D" id="2.40.30.270">
    <property type="match status" value="1"/>
</dbReference>
<evidence type="ECO:0000259" key="8">
    <source>
        <dbReference type="SMART" id="SM00382"/>
    </source>
</evidence>
<name>A0A368FRQ0_ANCCA</name>
<dbReference type="OrthoDB" id="5805783at2759"/>
<dbReference type="SMART" id="SM00382">
    <property type="entry name" value="AAA"/>
    <property type="match status" value="1"/>
</dbReference>
<feature type="domain" description="Helicase ATP-binding" evidence="9">
    <location>
        <begin position="230"/>
        <end position="483"/>
    </location>
</feature>
<dbReference type="Pfam" id="PF13087">
    <property type="entry name" value="AAA_12"/>
    <property type="match status" value="1"/>
</dbReference>
<gene>
    <name evidence="10" type="ORF">ANCCAN_19390</name>
</gene>
<dbReference type="InterPro" id="IPR050534">
    <property type="entry name" value="Coronavir_polyprotein_1ab"/>
</dbReference>
<comment type="catalytic activity">
    <reaction evidence="6">
        <text>ATP + H2O = ADP + phosphate + H(+)</text>
        <dbReference type="Rhea" id="RHEA:13065"/>
        <dbReference type="ChEBI" id="CHEBI:15377"/>
        <dbReference type="ChEBI" id="CHEBI:15378"/>
        <dbReference type="ChEBI" id="CHEBI:30616"/>
        <dbReference type="ChEBI" id="CHEBI:43474"/>
        <dbReference type="ChEBI" id="CHEBI:456216"/>
        <dbReference type="EC" id="3.6.4.12"/>
    </reaction>
    <physiologicalReaction direction="left-to-right" evidence="6">
        <dbReference type="Rhea" id="RHEA:13066"/>
    </physiologicalReaction>
</comment>
<evidence type="ECO:0000313" key="10">
    <source>
        <dbReference type="EMBL" id="RCN34752.1"/>
    </source>
</evidence>
<dbReference type="GO" id="GO:0043139">
    <property type="term" value="F:5'-3' DNA helicase activity"/>
    <property type="evidence" value="ECO:0007669"/>
    <property type="project" value="TreeGrafter"/>
</dbReference>
<keyword evidence="5" id="KW-0067">ATP-binding</keyword>
<evidence type="ECO:0000256" key="4">
    <source>
        <dbReference type="ARBA" id="ARBA00022806"/>
    </source>
</evidence>
<dbReference type="InterPro" id="IPR041679">
    <property type="entry name" value="DNA2/NAM7-like_C"/>
</dbReference>
<dbReference type="Proteomes" id="UP000252519">
    <property type="component" value="Unassembled WGS sequence"/>
</dbReference>
<dbReference type="STRING" id="29170.A0A368FRQ0"/>
<evidence type="ECO:0000256" key="1">
    <source>
        <dbReference type="ARBA" id="ARBA00007913"/>
    </source>
</evidence>
<dbReference type="InterPro" id="IPR003593">
    <property type="entry name" value="AAA+_ATPase"/>
</dbReference>
<dbReference type="Pfam" id="PF13086">
    <property type="entry name" value="AAA_11"/>
    <property type="match status" value="2"/>
</dbReference>
<dbReference type="GO" id="GO:0016787">
    <property type="term" value="F:hydrolase activity"/>
    <property type="evidence" value="ECO:0007669"/>
    <property type="project" value="UniProtKB-KW"/>
</dbReference>